<gene>
    <name evidence="2" type="ORF">MNBD_CHLOROFLEXI01-2237</name>
</gene>
<evidence type="ECO:0000313" key="2">
    <source>
        <dbReference type="EMBL" id="VAW30318.1"/>
    </source>
</evidence>
<protein>
    <recommendedName>
        <fullName evidence="1">SpoVT-AbrB domain-containing protein</fullName>
    </recommendedName>
</protein>
<evidence type="ECO:0000259" key="1">
    <source>
        <dbReference type="SMART" id="SM00966"/>
    </source>
</evidence>
<dbReference type="AlphaFoldDB" id="A0A3B0UI60"/>
<dbReference type="Pfam" id="PF04014">
    <property type="entry name" value="MazE_antitoxin"/>
    <property type="match status" value="1"/>
</dbReference>
<dbReference type="SMART" id="SM00966">
    <property type="entry name" value="SpoVT_AbrB"/>
    <property type="match status" value="1"/>
</dbReference>
<proteinExistence type="predicted"/>
<dbReference type="InterPro" id="IPR037914">
    <property type="entry name" value="SpoVT-AbrB_sf"/>
</dbReference>
<name>A0A3B0UI60_9ZZZZ</name>
<dbReference type="GO" id="GO:0003677">
    <property type="term" value="F:DNA binding"/>
    <property type="evidence" value="ECO:0007669"/>
    <property type="project" value="InterPro"/>
</dbReference>
<dbReference type="EMBL" id="UOEU01000042">
    <property type="protein sequence ID" value="VAW30318.1"/>
    <property type="molecule type" value="Genomic_DNA"/>
</dbReference>
<accession>A0A3B0UI60</accession>
<sequence>MVDTITLQLGQRGVMTLPKSLRKSYRLQAGDQFTLLDIGGVFVLSPVRTQIDVLADQLTQSLVEQGETLESMLVALREERELYDVNS</sequence>
<feature type="domain" description="SpoVT-AbrB" evidence="1">
    <location>
        <begin position="7"/>
        <end position="52"/>
    </location>
</feature>
<dbReference type="InterPro" id="IPR007159">
    <property type="entry name" value="SpoVT-AbrB_dom"/>
</dbReference>
<dbReference type="SUPFAM" id="SSF89447">
    <property type="entry name" value="AbrB/MazE/MraZ-like"/>
    <property type="match status" value="1"/>
</dbReference>
<reference evidence="2" key="1">
    <citation type="submission" date="2018-06" db="EMBL/GenBank/DDBJ databases">
        <authorList>
            <person name="Zhirakovskaya E."/>
        </authorList>
    </citation>
    <scope>NUCLEOTIDE SEQUENCE</scope>
</reference>
<organism evidence="2">
    <name type="scientific">hydrothermal vent metagenome</name>
    <dbReference type="NCBI Taxonomy" id="652676"/>
    <lineage>
        <taxon>unclassified sequences</taxon>
        <taxon>metagenomes</taxon>
        <taxon>ecological metagenomes</taxon>
    </lineage>
</organism>